<dbReference type="Gene3D" id="3.10.520.10">
    <property type="entry name" value="ApbE-like domains"/>
    <property type="match status" value="1"/>
</dbReference>
<evidence type="ECO:0000256" key="10">
    <source>
        <dbReference type="PIRNR" id="PIRNR006268"/>
    </source>
</evidence>
<dbReference type="Proteomes" id="UP000295493">
    <property type="component" value="Unassembled WGS sequence"/>
</dbReference>
<dbReference type="EC" id="2.7.1.180" evidence="1 10"/>
<keyword evidence="7 10" id="KW-0460">Magnesium</keyword>
<evidence type="ECO:0000256" key="4">
    <source>
        <dbReference type="ARBA" id="ARBA00022679"/>
    </source>
</evidence>
<dbReference type="PIRSF" id="PIRSF006268">
    <property type="entry name" value="ApbE"/>
    <property type="match status" value="1"/>
</dbReference>
<keyword evidence="5 10" id="KW-0479">Metal-binding</keyword>
<comment type="caution">
    <text evidence="12">The sequence shown here is derived from an EMBL/GenBank/DDBJ whole genome shotgun (WGS) entry which is preliminary data.</text>
</comment>
<keyword evidence="12" id="KW-0449">Lipoprotein</keyword>
<dbReference type="GO" id="GO:0046872">
    <property type="term" value="F:metal ion binding"/>
    <property type="evidence" value="ECO:0007669"/>
    <property type="project" value="UniProtKB-UniRule"/>
</dbReference>
<dbReference type="AlphaFoldDB" id="A0A4R6F9L8"/>
<feature type="binding site" evidence="11">
    <location>
        <position position="292"/>
    </location>
    <ligand>
        <name>Mg(2+)</name>
        <dbReference type="ChEBI" id="CHEBI:18420"/>
    </ligand>
</feature>
<keyword evidence="4 10" id="KW-0808">Transferase</keyword>
<dbReference type="OrthoDB" id="9778595at2"/>
<keyword evidence="13" id="KW-1185">Reference proteome</keyword>
<evidence type="ECO:0000256" key="5">
    <source>
        <dbReference type="ARBA" id="ARBA00022723"/>
    </source>
</evidence>
<comment type="catalytic activity">
    <reaction evidence="9 10">
        <text>L-threonyl-[protein] + FAD = FMN-L-threonyl-[protein] + AMP + H(+)</text>
        <dbReference type="Rhea" id="RHEA:36847"/>
        <dbReference type="Rhea" id="RHEA-COMP:11060"/>
        <dbReference type="Rhea" id="RHEA-COMP:11061"/>
        <dbReference type="ChEBI" id="CHEBI:15378"/>
        <dbReference type="ChEBI" id="CHEBI:30013"/>
        <dbReference type="ChEBI" id="CHEBI:57692"/>
        <dbReference type="ChEBI" id="CHEBI:74257"/>
        <dbReference type="ChEBI" id="CHEBI:456215"/>
        <dbReference type="EC" id="2.7.1.180"/>
    </reaction>
</comment>
<reference evidence="12 13" key="1">
    <citation type="submission" date="2019-03" db="EMBL/GenBank/DDBJ databases">
        <title>Genomic Encyclopedia of Type Strains, Phase IV (KMG-IV): sequencing the most valuable type-strain genomes for metagenomic binning, comparative biology and taxonomic classification.</title>
        <authorList>
            <person name="Goeker M."/>
        </authorList>
    </citation>
    <scope>NUCLEOTIDE SEQUENCE [LARGE SCALE GENOMIC DNA]</scope>
    <source>
        <strain evidence="12 13">DSM 25059</strain>
    </source>
</reference>
<dbReference type="PANTHER" id="PTHR30040:SF2">
    <property type="entry name" value="FAD:PROTEIN FMN TRANSFERASE"/>
    <property type="match status" value="1"/>
</dbReference>
<dbReference type="InterPro" id="IPR024932">
    <property type="entry name" value="ApbE"/>
</dbReference>
<evidence type="ECO:0000256" key="2">
    <source>
        <dbReference type="ARBA" id="ARBA00016337"/>
    </source>
</evidence>
<dbReference type="GO" id="GO:0016740">
    <property type="term" value="F:transferase activity"/>
    <property type="evidence" value="ECO:0007669"/>
    <property type="project" value="UniProtKB-UniRule"/>
</dbReference>
<name>A0A4R6F9L8_9SPHN</name>
<dbReference type="Pfam" id="PF02424">
    <property type="entry name" value="ApbE"/>
    <property type="match status" value="1"/>
</dbReference>
<dbReference type="RefSeq" id="WP_133497207.1">
    <property type="nucleotide sequence ID" value="NZ_BMLU01000026.1"/>
</dbReference>
<comment type="similarity">
    <text evidence="10">Belongs to the ApbE family.</text>
</comment>
<dbReference type="EMBL" id="SNWD01000025">
    <property type="protein sequence ID" value="TDN77761.1"/>
    <property type="molecule type" value="Genomic_DNA"/>
</dbReference>
<evidence type="ECO:0000256" key="1">
    <source>
        <dbReference type="ARBA" id="ARBA00011955"/>
    </source>
</evidence>
<protein>
    <recommendedName>
        <fullName evidence="2 10">FAD:protein FMN transferase</fullName>
        <ecNumber evidence="1 10">2.7.1.180</ecNumber>
    </recommendedName>
    <alternativeName>
        <fullName evidence="8 10">Flavin transferase</fullName>
    </alternativeName>
</protein>
<accession>A0A4R6F9L8</accession>
<keyword evidence="3 10" id="KW-0285">Flavoprotein</keyword>
<evidence type="ECO:0000256" key="9">
    <source>
        <dbReference type="ARBA" id="ARBA00048540"/>
    </source>
</evidence>
<sequence>MFETGEGARSVVVPLSSGDPALLTPIAGGAVHCAQGQAMGTDWRLRVVLTDPERIVAARETMARALDRVIAEMSQWEPDSEISRFNRLGAGERMVVSRGFAQVMDCALTIARISDGAFDPTLGAVSDAWGFGPSASPLQAPERVSAGPGWQALALDASTRTLLQPGDLMLDLSGIAKGFAVDLASMLLTEAGFAHHLVEIGGELRASGVRPDHQPWWGDVEPAPDALHEASRIALTGWSIATSGDWHRRRGGNGARDWSHTLSPAACAPVADGPRAATVLHPGCMQADALATVLMVKGVKDGIVFADTHGIAAHMTGPDGTGHASAAWRKML</sequence>
<feature type="binding site" evidence="11">
    <location>
        <position position="174"/>
    </location>
    <ligand>
        <name>Mg(2+)</name>
        <dbReference type="ChEBI" id="CHEBI:18420"/>
    </ligand>
</feature>
<evidence type="ECO:0000256" key="8">
    <source>
        <dbReference type="ARBA" id="ARBA00031306"/>
    </source>
</evidence>
<dbReference type="PANTHER" id="PTHR30040">
    <property type="entry name" value="THIAMINE BIOSYNTHESIS LIPOPROTEIN APBE"/>
    <property type="match status" value="1"/>
</dbReference>
<feature type="binding site" evidence="11">
    <location>
        <position position="288"/>
    </location>
    <ligand>
        <name>Mg(2+)</name>
        <dbReference type="ChEBI" id="CHEBI:18420"/>
    </ligand>
</feature>
<evidence type="ECO:0000313" key="12">
    <source>
        <dbReference type="EMBL" id="TDN77761.1"/>
    </source>
</evidence>
<evidence type="ECO:0000256" key="11">
    <source>
        <dbReference type="PIRSR" id="PIRSR006268-2"/>
    </source>
</evidence>
<evidence type="ECO:0000256" key="7">
    <source>
        <dbReference type="ARBA" id="ARBA00022842"/>
    </source>
</evidence>
<dbReference type="InterPro" id="IPR003374">
    <property type="entry name" value="ApbE-like_sf"/>
</dbReference>
<keyword evidence="6 10" id="KW-0274">FAD</keyword>
<evidence type="ECO:0000256" key="3">
    <source>
        <dbReference type="ARBA" id="ARBA00022630"/>
    </source>
</evidence>
<proteinExistence type="inferred from homology"/>
<dbReference type="SUPFAM" id="SSF143631">
    <property type="entry name" value="ApbE-like"/>
    <property type="match status" value="1"/>
</dbReference>
<evidence type="ECO:0000256" key="6">
    <source>
        <dbReference type="ARBA" id="ARBA00022827"/>
    </source>
</evidence>
<evidence type="ECO:0000313" key="13">
    <source>
        <dbReference type="Proteomes" id="UP000295493"/>
    </source>
</evidence>
<gene>
    <name evidence="12" type="ORF">EV664_1254</name>
</gene>
<organism evidence="12 13">
    <name type="scientific">Stakelama pacifica</name>
    <dbReference type="NCBI Taxonomy" id="517720"/>
    <lineage>
        <taxon>Bacteria</taxon>
        <taxon>Pseudomonadati</taxon>
        <taxon>Pseudomonadota</taxon>
        <taxon>Alphaproteobacteria</taxon>
        <taxon>Sphingomonadales</taxon>
        <taxon>Sphingomonadaceae</taxon>
        <taxon>Stakelama</taxon>
    </lineage>
</organism>
<comment type="cofactor">
    <cofactor evidence="11">
        <name>Mg(2+)</name>
        <dbReference type="ChEBI" id="CHEBI:18420"/>
    </cofactor>
    <cofactor evidence="11">
        <name>Mn(2+)</name>
        <dbReference type="ChEBI" id="CHEBI:29035"/>
    </cofactor>
    <text evidence="11">Magnesium. Can also use manganese.</text>
</comment>